<dbReference type="InterPro" id="IPR001650">
    <property type="entry name" value="Helicase_C-like"/>
</dbReference>
<dbReference type="Pfam" id="PF18019">
    <property type="entry name" value="Cas3_HD"/>
    <property type="match status" value="1"/>
</dbReference>
<dbReference type="GO" id="GO:0046872">
    <property type="term" value="F:metal ion binding"/>
    <property type="evidence" value="ECO:0007669"/>
    <property type="project" value="UniProtKB-KW"/>
</dbReference>
<dbReference type="EMBL" id="AP018786">
    <property type="protein sequence ID" value="BBF23751.1"/>
    <property type="molecule type" value="Genomic_DNA"/>
</dbReference>
<reference evidence="12 13" key="1">
    <citation type="journal article" date="2018" name="Int. J. Syst. Evol. Microbiol.">
        <title>Mesosutterella multiformis gen. nov., sp. nov., a member of the family Sutterellaceae and Sutterella megalosphaeroides sp. nov., isolated from human faeces.</title>
        <authorList>
            <person name="Sakamoto M."/>
            <person name="Ikeyama N."/>
            <person name="Kunihiro T."/>
            <person name="Iino T."/>
            <person name="Yuki M."/>
            <person name="Ohkuma M."/>
        </authorList>
    </citation>
    <scope>NUCLEOTIDE SEQUENCE [LARGE SCALE GENOMIC DNA]</scope>
    <source>
        <strain evidence="12 13">6FBBBH3</strain>
    </source>
</reference>
<dbReference type="Proteomes" id="UP000271003">
    <property type="component" value="Chromosome"/>
</dbReference>
<dbReference type="NCBIfam" id="TIGR01587">
    <property type="entry name" value="cas3_core"/>
    <property type="match status" value="1"/>
</dbReference>
<dbReference type="InterPro" id="IPR054712">
    <property type="entry name" value="Cas3-like_dom"/>
</dbReference>
<organism evidence="12 13">
    <name type="scientific">Sutterella megalosphaeroides</name>
    <dbReference type="NCBI Taxonomy" id="2494234"/>
    <lineage>
        <taxon>Bacteria</taxon>
        <taxon>Pseudomonadati</taxon>
        <taxon>Pseudomonadota</taxon>
        <taxon>Betaproteobacteria</taxon>
        <taxon>Burkholderiales</taxon>
        <taxon>Sutterellaceae</taxon>
        <taxon>Sutterella</taxon>
    </lineage>
</organism>
<dbReference type="Gene3D" id="3.40.50.300">
    <property type="entry name" value="P-loop containing nucleotide triphosphate hydrolases"/>
    <property type="match status" value="2"/>
</dbReference>
<keyword evidence="7" id="KW-0347">Helicase</keyword>
<keyword evidence="6" id="KW-0378">Hydrolase</keyword>
<dbReference type="KEGG" id="sutt:SUTMEG_16420"/>
<dbReference type="InterPro" id="IPR050547">
    <property type="entry name" value="DEAD_box_RNA_helicases"/>
</dbReference>
<dbReference type="SMART" id="SM00487">
    <property type="entry name" value="DEXDc"/>
    <property type="match status" value="1"/>
</dbReference>
<comment type="similarity">
    <text evidence="2">In the central section; belongs to the CRISPR-associated helicase Cas3 family.</text>
</comment>
<dbReference type="SMART" id="SM00490">
    <property type="entry name" value="HELICc"/>
    <property type="match status" value="1"/>
</dbReference>
<dbReference type="InterPro" id="IPR006474">
    <property type="entry name" value="Helicase_Cas3_CRISPR-ass_core"/>
</dbReference>
<dbReference type="GO" id="GO:0005524">
    <property type="term" value="F:ATP binding"/>
    <property type="evidence" value="ECO:0007669"/>
    <property type="project" value="UniProtKB-KW"/>
</dbReference>
<dbReference type="Gene3D" id="1.10.3210.30">
    <property type="match status" value="1"/>
</dbReference>
<dbReference type="PANTHER" id="PTHR47963:SF9">
    <property type="entry name" value="CRISPR-ASSOCIATED ENDONUCLEASE_HELICASE CAS3"/>
    <property type="match status" value="1"/>
</dbReference>
<dbReference type="GO" id="GO:0003724">
    <property type="term" value="F:RNA helicase activity"/>
    <property type="evidence" value="ECO:0007669"/>
    <property type="project" value="TreeGrafter"/>
</dbReference>
<evidence type="ECO:0000256" key="1">
    <source>
        <dbReference type="ARBA" id="ARBA00006847"/>
    </source>
</evidence>
<evidence type="ECO:0000256" key="8">
    <source>
        <dbReference type="ARBA" id="ARBA00022840"/>
    </source>
</evidence>
<comment type="similarity">
    <text evidence="1">In the N-terminal section; belongs to the CRISPR-associated nuclease Cas3-HD family.</text>
</comment>
<dbReference type="InterPro" id="IPR011545">
    <property type="entry name" value="DEAD/DEAH_box_helicase_dom"/>
</dbReference>
<dbReference type="Pfam" id="PF00270">
    <property type="entry name" value="DEAD"/>
    <property type="match status" value="1"/>
</dbReference>
<dbReference type="SUPFAM" id="SSF52540">
    <property type="entry name" value="P-loop containing nucleoside triphosphate hydrolases"/>
    <property type="match status" value="1"/>
</dbReference>
<evidence type="ECO:0000259" key="11">
    <source>
        <dbReference type="PROSITE" id="PS51643"/>
    </source>
</evidence>
<feature type="domain" description="HD Cas3-type" evidence="11">
    <location>
        <begin position="1"/>
        <end position="139"/>
    </location>
</feature>
<gene>
    <name evidence="12" type="ORF">SUTMEG_16420</name>
</gene>
<sequence>MAAAHDVGKMNPLFLKKLLDSLPAESTEVKHWSEVLRGFPTDLQEVPHPCVSRTAVADESVRAIGEVVERHHGYEPAEAEDPAEYVAAGGRLWQEYRAEALAWYKHELGIDSFPRPPRSKARRAMLDLWAGTVTLADWIASQVSEPLEEADVAEKARALVSRAGFEKIRVEGELDFRALFGFEPRAFQKEAGELYAGPGLYILEAPMGYGKTEAALWLAYRALADGRARGIYFAMPTQLTSTTLWSRFARAVRTMTSSNIPVNLVHQAARLLEAAMGKEAAAGGEWASTPRRALLGNFGVGTIDQCLLAGLPVRFHTVRWAGLVPKVVVFDEVHSYDAYTTTILQSVVHTLRLLGCTVIILSATLTRRVRYELLGEEAKGVVEENSDGPIRLTAMTESSYTVRVLPSERKLDVHLRVTDDQAVVEKDVIARVRRGERVLWIENTVGDAQAVFRRLSEVIPSGLLHGRFRPVERLSLEESWTAAFAPKAEERSQKGLLLVGTQVLEMSLDLDADYLVTRIAPMDHVLQRMGRLWRHERTVRPSGCAIPGMTVLVPGPDEIARGEFGTSGVIYAPYVLWKTYRALEARDRICFPDDISELLETAYGNDDELPEPIRRLLEDVDAKRLRMSGSALVKMSISGGSDRVPCTRWIEGPEDELLILDTEFPAENASSAELTLWCEERLVRTPFVLVRDELPELPAKLRKFLTESPRFGRNRTAVGLAAPGGEIRGVRTVRGRLIYTKREGLFTELSEEEVCVRQ</sequence>
<keyword evidence="3" id="KW-0540">Nuclease</keyword>
<keyword evidence="9" id="KW-0051">Antiviral defense</keyword>
<dbReference type="InterPro" id="IPR014001">
    <property type="entry name" value="Helicase_ATP-bd"/>
</dbReference>
<keyword evidence="8" id="KW-0067">ATP-binding</keyword>
<dbReference type="AlphaFoldDB" id="A0A2Z6IB43"/>
<evidence type="ECO:0000256" key="7">
    <source>
        <dbReference type="ARBA" id="ARBA00022806"/>
    </source>
</evidence>
<evidence type="ECO:0000256" key="4">
    <source>
        <dbReference type="ARBA" id="ARBA00022723"/>
    </source>
</evidence>
<dbReference type="GO" id="GO:0004519">
    <property type="term" value="F:endonuclease activity"/>
    <property type="evidence" value="ECO:0007669"/>
    <property type="project" value="UniProtKB-KW"/>
</dbReference>
<dbReference type="PROSITE" id="PS51643">
    <property type="entry name" value="HD_CAS3"/>
    <property type="match status" value="1"/>
</dbReference>
<keyword evidence="4" id="KW-0479">Metal-binding</keyword>
<evidence type="ECO:0000256" key="5">
    <source>
        <dbReference type="ARBA" id="ARBA00022741"/>
    </source>
</evidence>
<dbReference type="GO" id="GO:0016787">
    <property type="term" value="F:hydrolase activity"/>
    <property type="evidence" value="ECO:0007669"/>
    <property type="project" value="UniProtKB-KW"/>
</dbReference>
<dbReference type="InterPro" id="IPR038257">
    <property type="entry name" value="CRISPR-assoc_Cas3_HD_sf"/>
</dbReference>
<dbReference type="GO" id="GO:0003723">
    <property type="term" value="F:RNA binding"/>
    <property type="evidence" value="ECO:0007669"/>
    <property type="project" value="TreeGrafter"/>
</dbReference>
<evidence type="ECO:0000256" key="9">
    <source>
        <dbReference type="ARBA" id="ARBA00023118"/>
    </source>
</evidence>
<dbReference type="GO" id="GO:0051607">
    <property type="term" value="P:defense response to virus"/>
    <property type="evidence" value="ECO:0007669"/>
    <property type="project" value="UniProtKB-KW"/>
</dbReference>
<evidence type="ECO:0000259" key="10">
    <source>
        <dbReference type="PROSITE" id="PS51194"/>
    </source>
</evidence>
<evidence type="ECO:0000313" key="12">
    <source>
        <dbReference type="EMBL" id="BBF23751.1"/>
    </source>
</evidence>
<evidence type="ECO:0000313" key="13">
    <source>
        <dbReference type="Proteomes" id="UP000271003"/>
    </source>
</evidence>
<dbReference type="InterPro" id="IPR027417">
    <property type="entry name" value="P-loop_NTPase"/>
</dbReference>
<keyword evidence="13" id="KW-1185">Reference proteome</keyword>
<dbReference type="PROSITE" id="PS51194">
    <property type="entry name" value="HELICASE_CTER"/>
    <property type="match status" value="1"/>
</dbReference>
<evidence type="ECO:0000256" key="3">
    <source>
        <dbReference type="ARBA" id="ARBA00022722"/>
    </source>
</evidence>
<keyword evidence="12" id="KW-0255">Endonuclease</keyword>
<protein>
    <submittedName>
        <fullName evidence="12">CRISPR-associated helicase/endonuclease Cas3</fullName>
    </submittedName>
</protein>
<dbReference type="Pfam" id="PF22590">
    <property type="entry name" value="Cas3-like_C_2"/>
    <property type="match status" value="1"/>
</dbReference>
<proteinExistence type="inferred from homology"/>
<feature type="domain" description="Helicase C-terminal" evidence="10">
    <location>
        <begin position="424"/>
        <end position="617"/>
    </location>
</feature>
<dbReference type="InterPro" id="IPR006483">
    <property type="entry name" value="CRISPR-assoc_Cas3_HD"/>
</dbReference>
<keyword evidence="5" id="KW-0547">Nucleotide-binding</keyword>
<dbReference type="PANTHER" id="PTHR47963">
    <property type="entry name" value="DEAD-BOX ATP-DEPENDENT RNA HELICASE 47, MITOCHONDRIAL"/>
    <property type="match status" value="1"/>
</dbReference>
<accession>A0A2Z6IB43</accession>
<name>A0A2Z6IB43_9BURK</name>
<evidence type="ECO:0000256" key="2">
    <source>
        <dbReference type="ARBA" id="ARBA00009046"/>
    </source>
</evidence>
<evidence type="ECO:0000256" key="6">
    <source>
        <dbReference type="ARBA" id="ARBA00022801"/>
    </source>
</evidence>